<accession>A0A8H7IRF7</accession>
<dbReference type="InterPro" id="IPR050613">
    <property type="entry name" value="Sec_Metabolite_Reg"/>
</dbReference>
<name>A0A8H7IRF7_9PEZI</name>
<evidence type="ECO:0000256" key="2">
    <source>
        <dbReference type="ARBA" id="ARBA00023242"/>
    </source>
</evidence>
<dbReference type="CDD" id="cd12148">
    <property type="entry name" value="fungal_TF_MHR"/>
    <property type="match status" value="1"/>
</dbReference>
<sequence>MSRTWPLGLHREPTLFVPSLDEVGTELRRRVWYQLCCLDWRASEGKGIEPYIVDNDFTTLLPRNVDDEDLREGRLPGVRLREDERFTGMTVSAMLVNGNGGAAEVARGDAVEFEALFQDTKRTIDDARAANEKLYARHPFPGSTKQRLAIFTSQAME</sequence>
<dbReference type="PANTHER" id="PTHR31001:SF77">
    <property type="entry name" value="TRANSCRIPTION FACTOR, PUTATIVE (AFU_ORTHOLOGUE AFUA_3G12940)-RELATED"/>
    <property type="match status" value="1"/>
</dbReference>
<comment type="caution">
    <text evidence="3">The sequence shown here is derived from an EMBL/GenBank/DDBJ whole genome shotgun (WGS) entry which is preliminary data.</text>
</comment>
<dbReference type="Proteomes" id="UP000627934">
    <property type="component" value="Unassembled WGS sequence"/>
</dbReference>
<proteinExistence type="predicted"/>
<reference evidence="3" key="1">
    <citation type="submission" date="2016-08" db="EMBL/GenBank/DDBJ databases">
        <authorList>
            <person name="Yan J."/>
        </authorList>
    </citation>
    <scope>NUCLEOTIDE SEQUENCE</scope>
    <source>
        <strain evidence="3">CSS-01s</strain>
    </source>
</reference>
<dbReference type="PANTHER" id="PTHR31001">
    <property type="entry name" value="UNCHARACTERIZED TRANSCRIPTIONAL REGULATORY PROTEIN"/>
    <property type="match status" value="1"/>
</dbReference>
<evidence type="ECO:0000313" key="3">
    <source>
        <dbReference type="EMBL" id="KAF9630274.1"/>
    </source>
</evidence>
<organism evidence="3 4">
    <name type="scientific">Lasiodiplodia theobromae</name>
    <dbReference type="NCBI Taxonomy" id="45133"/>
    <lineage>
        <taxon>Eukaryota</taxon>
        <taxon>Fungi</taxon>
        <taxon>Dikarya</taxon>
        <taxon>Ascomycota</taxon>
        <taxon>Pezizomycotina</taxon>
        <taxon>Dothideomycetes</taxon>
        <taxon>Dothideomycetes incertae sedis</taxon>
        <taxon>Botryosphaeriales</taxon>
        <taxon>Botryosphaeriaceae</taxon>
        <taxon>Lasiodiplodia</taxon>
    </lineage>
</organism>
<dbReference type="GO" id="GO:0005634">
    <property type="term" value="C:nucleus"/>
    <property type="evidence" value="ECO:0007669"/>
    <property type="project" value="UniProtKB-SubCell"/>
</dbReference>
<dbReference type="AlphaFoldDB" id="A0A8H7IRF7"/>
<evidence type="ECO:0000256" key="1">
    <source>
        <dbReference type="ARBA" id="ARBA00004123"/>
    </source>
</evidence>
<dbReference type="EMBL" id="MDYX01000037">
    <property type="protein sequence ID" value="KAF9630274.1"/>
    <property type="molecule type" value="Genomic_DNA"/>
</dbReference>
<reference evidence="3" key="2">
    <citation type="journal article" date="2018" name="DNA Res.">
        <title>Comparative genome and transcriptome analyses reveal adaptations to opportunistic infections in woody plant degrading pathogens of Botryosphaeriaceae.</title>
        <authorList>
            <person name="Yan J.Y."/>
            <person name="Zhao W.S."/>
            <person name="Chen Z."/>
            <person name="Xing Q.K."/>
            <person name="Zhang W."/>
            <person name="Chethana K.W.T."/>
            <person name="Xue M.F."/>
            <person name="Xu J.P."/>
            <person name="Phillips A.J.L."/>
            <person name="Wang Y."/>
            <person name="Liu J.H."/>
            <person name="Liu M."/>
            <person name="Zhou Y."/>
            <person name="Jayawardena R.S."/>
            <person name="Manawasinghe I.S."/>
            <person name="Huang J.B."/>
            <person name="Qiao G.H."/>
            <person name="Fu C.Y."/>
            <person name="Guo F.F."/>
            <person name="Dissanayake A.J."/>
            <person name="Peng Y.L."/>
            <person name="Hyde K.D."/>
            <person name="Li X.H."/>
        </authorList>
    </citation>
    <scope>NUCLEOTIDE SEQUENCE</scope>
    <source>
        <strain evidence="3">CSS-01s</strain>
    </source>
</reference>
<keyword evidence="2" id="KW-0539">Nucleus</keyword>
<gene>
    <name evidence="3" type="ORF">BFW01_g455</name>
</gene>
<evidence type="ECO:0000313" key="4">
    <source>
        <dbReference type="Proteomes" id="UP000627934"/>
    </source>
</evidence>
<comment type="subcellular location">
    <subcellularLocation>
        <location evidence="1">Nucleus</location>
    </subcellularLocation>
</comment>
<protein>
    <submittedName>
        <fullName evidence="3">Uncharacterized protein</fullName>
    </submittedName>
</protein>